<organism evidence="2 3">
    <name type="scientific">Tenacibaculum mesophilum</name>
    <dbReference type="NCBI Taxonomy" id="104268"/>
    <lineage>
        <taxon>Bacteria</taxon>
        <taxon>Pseudomonadati</taxon>
        <taxon>Bacteroidota</taxon>
        <taxon>Flavobacteriia</taxon>
        <taxon>Flavobacteriales</taxon>
        <taxon>Flavobacteriaceae</taxon>
        <taxon>Tenacibaculum</taxon>
    </lineage>
</organism>
<sequence length="395" mass="43090">MKRVFLSMLAISALVFTSCSDDNDNDVKPPVEAPATYVFNGKDNKSNVSFSGQVARLKMAKELKDALGDNVKTQAQLEEMFKDGTGFEDASLNTSGKKLRGTVASATNSNVDAVETDELRLKMDGWIKDHATEVYANWNTDAAAGTAGKLTTGSRTVYVSAKGVEYNQAVAKTLIGSVIADQMINKYVSQKFIDDNKADHEAGKPYKGDDTKNYTALQHGWDEAYGYLFGLEEDPAKPVNSLDERKGFLNSYIKSVDNDSKFKGIFDDVYNAFKLGRAAVDANDYELASKQAETIRASVSKVIGVMAAHYLLKGKGAKDANSLHALSEAYGFLQSLRFVEINGQQVEKNQIAGTIAMLEADNGLWSITDDQLDQIASRLGTYFGFTTEDVVSLND</sequence>
<dbReference type="InterPro" id="IPR032331">
    <property type="entry name" value="DUF4856"/>
</dbReference>
<dbReference type="Proteomes" id="UP001056837">
    <property type="component" value="Chromosome"/>
</dbReference>
<evidence type="ECO:0000256" key="1">
    <source>
        <dbReference type="SAM" id="SignalP"/>
    </source>
</evidence>
<proteinExistence type="predicted"/>
<dbReference type="EMBL" id="CP050861">
    <property type="protein sequence ID" value="UTD14557.1"/>
    <property type="molecule type" value="Genomic_DNA"/>
</dbReference>
<dbReference type="Pfam" id="PF16148">
    <property type="entry name" value="DUF4856"/>
    <property type="match status" value="1"/>
</dbReference>
<gene>
    <name evidence="2" type="ORF">HER15_03290</name>
</gene>
<feature type="chain" id="PRO_5042062240" evidence="1">
    <location>
        <begin position="22"/>
        <end position="395"/>
    </location>
</feature>
<name>A0AAE9MJU6_9FLAO</name>
<accession>A0AAE9MJU6</accession>
<evidence type="ECO:0000313" key="3">
    <source>
        <dbReference type="Proteomes" id="UP001056837"/>
    </source>
</evidence>
<feature type="signal peptide" evidence="1">
    <location>
        <begin position="1"/>
        <end position="21"/>
    </location>
</feature>
<reference evidence="2" key="1">
    <citation type="submission" date="2020-04" db="EMBL/GenBank/DDBJ databases">
        <title>Tenacibaculum mesophilum bac2.</title>
        <authorList>
            <person name="Li M."/>
        </authorList>
    </citation>
    <scope>NUCLEOTIDE SEQUENCE</scope>
    <source>
        <strain evidence="2">Bac2</strain>
    </source>
</reference>
<keyword evidence="1" id="KW-0732">Signal</keyword>
<dbReference type="PROSITE" id="PS51257">
    <property type="entry name" value="PROKAR_LIPOPROTEIN"/>
    <property type="match status" value="1"/>
</dbReference>
<dbReference type="RefSeq" id="WP_253680363.1">
    <property type="nucleotide sequence ID" value="NZ_CANLMG010000001.1"/>
</dbReference>
<dbReference type="AlphaFoldDB" id="A0AAE9MJU6"/>
<evidence type="ECO:0000313" key="2">
    <source>
        <dbReference type="EMBL" id="UTD14557.1"/>
    </source>
</evidence>
<protein>
    <submittedName>
        <fullName evidence="2">DUF4856 domain-containing protein</fullName>
    </submittedName>
</protein>